<evidence type="ECO:0000313" key="2">
    <source>
        <dbReference type="EMBL" id="EKT88121.2"/>
    </source>
</evidence>
<sequence length="254" mass="29445">MVEKSQISVDNSKRVFTENFYMNSIRCDICNLFYSEEEMVSGRGIPKEIETLLKEKNSLWDDSCNVCPKDYNQARIAYVKKVMEEEVGNIEFLEQEVFNSVTKSNLITANDNQEFVEKLSLGDKIADKVAKFGGSWSFILSFFFIISAWIFGNVTFLTKSPFDPYPFILLNLILSCIAALQAPIIMMSQNRQEAKDRIRSENDYKINLKAEIEIRTLHEKVDHLLLNQWSKMIEVQEIQMEILGEISNQLKHKD</sequence>
<reference evidence="2 3" key="1">
    <citation type="journal article" date="2012" name="Gene">
        <title>Sequence of Leptospira santarosai serovar Shermani genome and prediction of virulence-associated genes.</title>
        <authorList>
            <person name="Chou L.F."/>
            <person name="Chen Y.T."/>
            <person name="Lu C.W."/>
            <person name="Ko Y.C."/>
            <person name="Tang C.Y."/>
            <person name="Pan M.J."/>
            <person name="Tian Y.C."/>
            <person name="Chiu C.H."/>
            <person name="Hung C.C."/>
            <person name="Yang C.W."/>
        </authorList>
    </citation>
    <scope>NUCLEOTIDE SEQUENCE [LARGE SCALE GENOMIC DNA]</scope>
    <source>
        <strain evidence="2">LT 821</strain>
    </source>
</reference>
<evidence type="ECO:0000313" key="3">
    <source>
        <dbReference type="Proteomes" id="UP000035800"/>
    </source>
</evidence>
<name>K8Y592_9LEPT</name>
<feature type="transmembrane region" description="Helical" evidence="1">
    <location>
        <begin position="132"/>
        <end position="152"/>
    </location>
</feature>
<keyword evidence="1" id="KW-0472">Membrane</keyword>
<gene>
    <name evidence="2" type="ORF">LSS_04014</name>
</gene>
<dbReference type="AlphaFoldDB" id="K8Y592"/>
<accession>K8Y592</accession>
<protein>
    <recommendedName>
        <fullName evidence="4">Cyclic nucleotide-binding protein</fullName>
    </recommendedName>
</protein>
<proteinExistence type="predicted"/>
<organism evidence="2 3">
    <name type="scientific">Leptospira santarosai serovar Shermani str. LT 821</name>
    <dbReference type="NCBI Taxonomy" id="758847"/>
    <lineage>
        <taxon>Bacteria</taxon>
        <taxon>Pseudomonadati</taxon>
        <taxon>Spirochaetota</taxon>
        <taxon>Spirochaetia</taxon>
        <taxon>Leptospirales</taxon>
        <taxon>Leptospiraceae</taxon>
        <taxon>Leptospira</taxon>
    </lineage>
</organism>
<dbReference type="Pfam" id="PF06210">
    <property type="entry name" value="DUF1003"/>
    <property type="match status" value="1"/>
</dbReference>
<keyword evidence="1" id="KW-1133">Transmembrane helix</keyword>
<dbReference type="PANTHER" id="PTHR41386">
    <property type="entry name" value="INTEGRAL MEMBRANE PROTEIN-RELATED"/>
    <property type="match status" value="1"/>
</dbReference>
<feature type="transmembrane region" description="Helical" evidence="1">
    <location>
        <begin position="164"/>
        <end position="187"/>
    </location>
</feature>
<reference evidence="2 3" key="2">
    <citation type="journal article" date="2014" name="Emerg. Microbes Infect.">
        <title>Potential impact on kidney infection: a whole-genome analysis of Leptospira santarosai serovar Shermani.</title>
        <authorList>
            <person name="Chou L.F."/>
            <person name="Chen T.W."/>
            <person name="Ko Y.C."/>
            <person name="Pan M.J."/>
            <person name="Tian Y.C."/>
            <person name="Chiu C.H."/>
            <person name="Tang P."/>
            <person name="Hung C.C."/>
            <person name="Yang C.W."/>
        </authorList>
    </citation>
    <scope>NUCLEOTIDE SEQUENCE</scope>
    <source>
        <strain evidence="2 3">LT 821</strain>
    </source>
</reference>
<dbReference type="EMBL" id="CP006694">
    <property type="protein sequence ID" value="EKT88121.2"/>
    <property type="molecule type" value="Genomic_DNA"/>
</dbReference>
<dbReference type="InterPro" id="IPR010406">
    <property type="entry name" value="DUF1003"/>
</dbReference>
<dbReference type="KEGG" id="lst:LSS_04014"/>
<dbReference type="STRING" id="758847.LSS_04014"/>
<dbReference type="PANTHER" id="PTHR41386:SF1">
    <property type="entry name" value="MEMBRANE PROTEIN"/>
    <property type="match status" value="1"/>
</dbReference>
<keyword evidence="1" id="KW-0812">Transmembrane</keyword>
<evidence type="ECO:0008006" key="4">
    <source>
        <dbReference type="Google" id="ProtNLM"/>
    </source>
</evidence>
<dbReference type="Proteomes" id="UP000035800">
    <property type="component" value="Chromosome I"/>
</dbReference>
<evidence type="ECO:0000256" key="1">
    <source>
        <dbReference type="SAM" id="Phobius"/>
    </source>
</evidence>